<evidence type="ECO:0000313" key="1">
    <source>
        <dbReference type="EMBL" id="GLC23492.1"/>
    </source>
</evidence>
<dbReference type="Proteomes" id="UP001161325">
    <property type="component" value="Unassembled WGS sequence"/>
</dbReference>
<protein>
    <submittedName>
        <fullName evidence="1">Uncharacterized protein</fullName>
    </submittedName>
</protein>
<reference evidence="1" key="1">
    <citation type="submission" date="2022-08" db="EMBL/GenBank/DDBJ databases">
        <title>Draft genome sequencing of Roseisolibacter agri AW1220.</title>
        <authorList>
            <person name="Tobiishi Y."/>
            <person name="Tonouchi A."/>
        </authorList>
    </citation>
    <scope>NUCLEOTIDE SEQUENCE</scope>
    <source>
        <strain evidence="1">AW1220</strain>
    </source>
</reference>
<dbReference type="EMBL" id="BRXS01000001">
    <property type="protein sequence ID" value="GLC23492.1"/>
    <property type="molecule type" value="Genomic_DNA"/>
</dbReference>
<name>A0AA37Q495_9BACT</name>
<dbReference type="RefSeq" id="WP_284347929.1">
    <property type="nucleotide sequence ID" value="NZ_BRXS01000001.1"/>
</dbReference>
<gene>
    <name evidence="1" type="ORF">rosag_00050</name>
</gene>
<evidence type="ECO:0000313" key="2">
    <source>
        <dbReference type="Proteomes" id="UP001161325"/>
    </source>
</evidence>
<accession>A0AA37Q495</accession>
<organism evidence="1 2">
    <name type="scientific">Roseisolibacter agri</name>
    <dbReference type="NCBI Taxonomy" id="2014610"/>
    <lineage>
        <taxon>Bacteria</taxon>
        <taxon>Pseudomonadati</taxon>
        <taxon>Gemmatimonadota</taxon>
        <taxon>Gemmatimonadia</taxon>
        <taxon>Gemmatimonadales</taxon>
        <taxon>Gemmatimonadaceae</taxon>
        <taxon>Roseisolibacter</taxon>
    </lineage>
</organism>
<comment type="caution">
    <text evidence="1">The sequence shown here is derived from an EMBL/GenBank/DDBJ whole genome shotgun (WGS) entry which is preliminary data.</text>
</comment>
<dbReference type="AlphaFoldDB" id="A0AA37Q495"/>
<proteinExistence type="predicted"/>
<keyword evidence="2" id="KW-1185">Reference proteome</keyword>
<sequence>MPLLPSNLPPAPPLARLLSELPTPATRVVCTGGVTLRRGPAGAPPGAWGVAADAPTPAVGGAGVAGSGPMLAATLRALGLRPADVAAGLSAAPPWGAVPGVEGTPNGHAATLWTWQAVDPDALARDEGVRPVVLVTDECDPPGDGGAHLVSAAGTLAWRPPLETLADVPSLGAHALRLRFLVDAAEQRALAAALRYARAAEAARQTATLLDARELTTLAVSPALFVEVDALFGAASETLDAVARLLEDAFGAGRWTRGARGRREPVARGRRAPFDARLLRVRAAPPELRDALLSVWDAHGSAAAGHRRAVRRAAAAELGPPTVRVQRLGDGGWSVRLPITAEPAGLETTGPLARRGRQDAFGLAWTYVTEAWRAATLAIYAATAE</sequence>